<dbReference type="AlphaFoldDB" id="A0A7X1AZ93"/>
<comment type="caution">
    <text evidence="2">The sequence shown here is derived from an EMBL/GenBank/DDBJ whole genome shotgun (WGS) entry which is preliminary data.</text>
</comment>
<organism evidence="2 3">
    <name type="scientific">Puniceicoccus vermicola</name>
    <dbReference type="NCBI Taxonomy" id="388746"/>
    <lineage>
        <taxon>Bacteria</taxon>
        <taxon>Pseudomonadati</taxon>
        <taxon>Verrucomicrobiota</taxon>
        <taxon>Opitutia</taxon>
        <taxon>Puniceicoccales</taxon>
        <taxon>Puniceicoccaceae</taxon>
        <taxon>Puniceicoccus</taxon>
    </lineage>
</organism>
<evidence type="ECO:0000313" key="3">
    <source>
        <dbReference type="Proteomes" id="UP000525652"/>
    </source>
</evidence>
<gene>
    <name evidence="2" type="ORF">H5P30_07350</name>
</gene>
<dbReference type="InterPro" id="IPR035965">
    <property type="entry name" value="PAS-like_dom_sf"/>
</dbReference>
<proteinExistence type="predicted"/>
<name>A0A7X1AZ93_9BACT</name>
<dbReference type="EMBL" id="JACHVA010000053">
    <property type="protein sequence ID" value="MBC2601590.1"/>
    <property type="molecule type" value="Genomic_DNA"/>
</dbReference>
<keyword evidence="3" id="KW-1185">Reference proteome</keyword>
<protein>
    <submittedName>
        <fullName evidence="2">MEKHLA domain-containing protein</fullName>
    </submittedName>
</protein>
<evidence type="ECO:0000259" key="1">
    <source>
        <dbReference type="Pfam" id="PF08670"/>
    </source>
</evidence>
<dbReference type="Pfam" id="PF08670">
    <property type="entry name" value="MEKHLA"/>
    <property type="match status" value="1"/>
</dbReference>
<accession>A0A7X1AZ93</accession>
<dbReference type="SUPFAM" id="SSF55785">
    <property type="entry name" value="PYP-like sensor domain (PAS domain)"/>
    <property type="match status" value="1"/>
</dbReference>
<reference evidence="2 3" key="1">
    <citation type="submission" date="2020-07" db="EMBL/GenBank/DDBJ databases">
        <authorList>
            <person name="Feng X."/>
        </authorList>
    </citation>
    <scope>NUCLEOTIDE SEQUENCE [LARGE SCALE GENOMIC DNA]</scope>
    <source>
        <strain evidence="2 3">JCM14086</strain>
    </source>
</reference>
<sequence>MPEDLRIAQTQLILSSFRDVLGRELIPSTGDAARDAQRLFDAEFVVVSAGTENDPILNYGNATALRLWEMNWEELIRTPGRKTAEPMHREERARFLEKVREQGYVDDYSGIRISRSGKRFRIENAIVWNLTDSEGNDRGQAATFADWTFLDWARPTRT</sequence>
<feature type="domain" description="MEKHLA" evidence="1">
    <location>
        <begin position="9"/>
        <end position="149"/>
    </location>
</feature>
<dbReference type="Proteomes" id="UP000525652">
    <property type="component" value="Unassembled WGS sequence"/>
</dbReference>
<dbReference type="InterPro" id="IPR013978">
    <property type="entry name" value="MEKHLA"/>
</dbReference>
<evidence type="ECO:0000313" key="2">
    <source>
        <dbReference type="EMBL" id="MBC2601590.1"/>
    </source>
</evidence>